<gene>
    <name evidence="1" type="ORF">METZ01_LOCUS481678</name>
</gene>
<sequence length="170" mass="16954">VKRKALVLILSGILVLASLPAGLAGAAQGTMDYVSPASTFTKSTGYANADQSGTNVVKFRVTDTDLNTNKSLAGSLSTINGKTAMTGKGMILGAGDGSTNQFSIATTVRPVIQGTVGSVQDLQSGTGYLAAIGTSGASMTLQPTPAAIPTGDTGAGAITTAEWERLDVGS</sequence>
<evidence type="ECO:0000313" key="1">
    <source>
        <dbReference type="EMBL" id="SVE28824.1"/>
    </source>
</evidence>
<dbReference type="EMBL" id="UINC01206954">
    <property type="protein sequence ID" value="SVE28824.1"/>
    <property type="molecule type" value="Genomic_DNA"/>
</dbReference>
<feature type="non-terminal residue" evidence="1">
    <location>
        <position position="170"/>
    </location>
</feature>
<reference evidence="1" key="1">
    <citation type="submission" date="2018-05" db="EMBL/GenBank/DDBJ databases">
        <authorList>
            <person name="Lanie J.A."/>
            <person name="Ng W.-L."/>
            <person name="Kazmierczak K.M."/>
            <person name="Andrzejewski T.M."/>
            <person name="Davidsen T.M."/>
            <person name="Wayne K.J."/>
            <person name="Tettelin H."/>
            <person name="Glass J.I."/>
            <person name="Rusch D."/>
            <person name="Podicherti R."/>
            <person name="Tsui H.-C.T."/>
            <person name="Winkler M.E."/>
        </authorList>
    </citation>
    <scope>NUCLEOTIDE SEQUENCE</scope>
</reference>
<name>A0A383C9H2_9ZZZZ</name>
<feature type="non-terminal residue" evidence="1">
    <location>
        <position position="1"/>
    </location>
</feature>
<dbReference type="AlphaFoldDB" id="A0A383C9H2"/>
<organism evidence="1">
    <name type="scientific">marine metagenome</name>
    <dbReference type="NCBI Taxonomy" id="408172"/>
    <lineage>
        <taxon>unclassified sequences</taxon>
        <taxon>metagenomes</taxon>
        <taxon>ecological metagenomes</taxon>
    </lineage>
</organism>
<proteinExistence type="predicted"/>
<accession>A0A383C9H2</accession>
<protein>
    <submittedName>
        <fullName evidence="1">Uncharacterized protein</fullName>
    </submittedName>
</protein>